<dbReference type="AlphaFoldDB" id="A0A8X6FUF8"/>
<gene>
    <name evidence="1" type="ORF">TNCT_405561</name>
</gene>
<evidence type="ECO:0000313" key="2">
    <source>
        <dbReference type="Proteomes" id="UP000887116"/>
    </source>
</evidence>
<proteinExistence type="predicted"/>
<name>A0A8X6FUF8_TRICU</name>
<reference evidence="1" key="1">
    <citation type="submission" date="2020-07" db="EMBL/GenBank/DDBJ databases">
        <title>Multicomponent nature underlies the extraordinary mechanical properties of spider dragline silk.</title>
        <authorList>
            <person name="Kono N."/>
            <person name="Nakamura H."/>
            <person name="Mori M."/>
            <person name="Yoshida Y."/>
            <person name="Ohtoshi R."/>
            <person name="Malay A.D."/>
            <person name="Moran D.A.P."/>
            <person name="Tomita M."/>
            <person name="Numata K."/>
            <person name="Arakawa K."/>
        </authorList>
    </citation>
    <scope>NUCLEOTIDE SEQUENCE</scope>
</reference>
<comment type="caution">
    <text evidence="1">The sequence shown here is derived from an EMBL/GenBank/DDBJ whole genome shotgun (WGS) entry which is preliminary data.</text>
</comment>
<sequence>MSLKSSKDIQDLKEKIKILDIQERKNPTTNRPEFIHPKYTVKRIPPHLTQLAHRQQYGRWRSDQYQQPMGYPR</sequence>
<organism evidence="1 2">
    <name type="scientific">Trichonephila clavata</name>
    <name type="common">Joro spider</name>
    <name type="synonym">Nephila clavata</name>
    <dbReference type="NCBI Taxonomy" id="2740835"/>
    <lineage>
        <taxon>Eukaryota</taxon>
        <taxon>Metazoa</taxon>
        <taxon>Ecdysozoa</taxon>
        <taxon>Arthropoda</taxon>
        <taxon>Chelicerata</taxon>
        <taxon>Arachnida</taxon>
        <taxon>Araneae</taxon>
        <taxon>Araneomorphae</taxon>
        <taxon>Entelegynae</taxon>
        <taxon>Araneoidea</taxon>
        <taxon>Nephilidae</taxon>
        <taxon>Trichonephila</taxon>
    </lineage>
</organism>
<protein>
    <submittedName>
        <fullName evidence="1">Uncharacterized protein</fullName>
    </submittedName>
</protein>
<dbReference type="Proteomes" id="UP000887116">
    <property type="component" value="Unassembled WGS sequence"/>
</dbReference>
<accession>A0A8X6FUF8</accession>
<keyword evidence="2" id="KW-1185">Reference proteome</keyword>
<evidence type="ECO:0000313" key="1">
    <source>
        <dbReference type="EMBL" id="GFQ67453.1"/>
    </source>
</evidence>
<dbReference type="EMBL" id="BMAO01030345">
    <property type="protein sequence ID" value="GFQ67453.1"/>
    <property type="molecule type" value="Genomic_DNA"/>
</dbReference>